<protein>
    <submittedName>
        <fullName evidence="1">Ankyrin repeat protein</fullName>
    </submittedName>
</protein>
<sequence>MAPTKEFEGDEFSNNLFSDLAPLLTLFGEQVTKQFLSMSMGWADNILLAMGPLGTITIMVSAIRVGGGKRMKALVGRARESRSIAEQELLSSTSENVCELWSGRQVVRLIGDSGSMKAMLIAHDGEVFDLKKAFNKRYIETDVGVMEAYLDETLKWELETIYNAAPNLALNVGSGTASSQELHAWASLGILLQLFGIAFPGITTYYWKWDKAGSPIAGYAYICFCTGTTFLITGILLCGHVIEGVTKERTFSLTEMGAQEGLKFFSLQHRQTVGDQQFPSCVIIHSKDDNKLRTSRLSSMSYRYVANLVTVSTIITLAGYVVQFVGLRALHWSATIIQLSITVILAAIRAWVRRSLASDPMNSSAVPGYELAWLTLYVVSDRRKTTGTSKSAIERGNPQKYGYSRIREMFRQHLRGDMNIQQLNIDNTGFLWEIISGQRQDANLTDNVTYNQLTSPLRGPLKVSLEVQPKNHAPHAYHTGADKLNPLQTYLLINSSTAIRIEGDSSDAAQRSKALCAVIENSMNALSVQDTITWKQEFAPVLLGDGEQTETINLCWGFNVTDCRTGEYHLHRTRERLFSHLERQRIRSSGIPGVNSYRWKLTHPEVFQAALSLSLYTDATRTACSPSHVQENDRPTTYETFGRVVGYGKQSQLKKKLAQLNEWLDHTYYSFIMLIFKTRALSAQAWKSRKTLVDRIWECSSHRRRLSECPR</sequence>
<dbReference type="EMBL" id="VUJX02000005">
    <property type="protein sequence ID" value="KAL0936785.1"/>
    <property type="molecule type" value="Genomic_DNA"/>
</dbReference>
<proteinExistence type="predicted"/>
<keyword evidence="2" id="KW-1185">Reference proteome</keyword>
<accession>A0ACC3YXX3</accession>
<gene>
    <name evidence="1" type="ORF">CTRU02_209000</name>
</gene>
<name>A0ACC3YXX3_COLTU</name>
<dbReference type="Proteomes" id="UP000805649">
    <property type="component" value="Unassembled WGS sequence"/>
</dbReference>
<evidence type="ECO:0000313" key="1">
    <source>
        <dbReference type="EMBL" id="KAL0936785.1"/>
    </source>
</evidence>
<comment type="caution">
    <text evidence="1">The sequence shown here is derived from an EMBL/GenBank/DDBJ whole genome shotgun (WGS) entry which is preliminary data.</text>
</comment>
<organism evidence="1 2">
    <name type="scientific">Colletotrichum truncatum</name>
    <name type="common">Anthracnose fungus</name>
    <name type="synonym">Colletotrichum capsici</name>
    <dbReference type="NCBI Taxonomy" id="5467"/>
    <lineage>
        <taxon>Eukaryota</taxon>
        <taxon>Fungi</taxon>
        <taxon>Dikarya</taxon>
        <taxon>Ascomycota</taxon>
        <taxon>Pezizomycotina</taxon>
        <taxon>Sordariomycetes</taxon>
        <taxon>Hypocreomycetidae</taxon>
        <taxon>Glomerellales</taxon>
        <taxon>Glomerellaceae</taxon>
        <taxon>Colletotrichum</taxon>
        <taxon>Colletotrichum truncatum species complex</taxon>
    </lineage>
</organism>
<evidence type="ECO:0000313" key="2">
    <source>
        <dbReference type="Proteomes" id="UP000805649"/>
    </source>
</evidence>
<reference evidence="1 2" key="1">
    <citation type="journal article" date="2020" name="Phytopathology">
        <title>Genome Sequence Resources of Colletotrichum truncatum, C. plurivorum, C. musicola, and C. sojae: Four Species Pathogenic to Soybean (Glycine max).</title>
        <authorList>
            <person name="Rogerio F."/>
            <person name="Boufleur T.R."/>
            <person name="Ciampi-Guillardi M."/>
            <person name="Sukno S.A."/>
            <person name="Thon M.R."/>
            <person name="Massola Junior N.S."/>
            <person name="Baroncelli R."/>
        </authorList>
    </citation>
    <scope>NUCLEOTIDE SEQUENCE [LARGE SCALE GENOMIC DNA]</scope>
    <source>
        <strain evidence="1 2">CMES1059</strain>
    </source>
</reference>